<proteinExistence type="predicted"/>
<reference evidence="3" key="1">
    <citation type="journal article" date="2018" name="Nat. Microbiol.">
        <title>Leveraging single-cell genomics to expand the fungal tree of life.</title>
        <authorList>
            <person name="Ahrendt S.R."/>
            <person name="Quandt C.A."/>
            <person name="Ciobanu D."/>
            <person name="Clum A."/>
            <person name="Salamov A."/>
            <person name="Andreopoulos B."/>
            <person name="Cheng J.F."/>
            <person name="Woyke T."/>
            <person name="Pelin A."/>
            <person name="Henrissat B."/>
            <person name="Reynolds N.K."/>
            <person name="Benny G.L."/>
            <person name="Smith M.E."/>
            <person name="James T.Y."/>
            <person name="Grigoriev I.V."/>
        </authorList>
    </citation>
    <scope>NUCLEOTIDE SEQUENCE [LARGE SCALE GENOMIC DNA]</scope>
</reference>
<evidence type="ECO:0000256" key="1">
    <source>
        <dbReference type="SAM" id="MobiDB-lite"/>
    </source>
</evidence>
<dbReference type="Proteomes" id="UP000269721">
    <property type="component" value="Unassembled WGS sequence"/>
</dbReference>
<evidence type="ECO:0000313" key="2">
    <source>
        <dbReference type="EMBL" id="RKO88056.1"/>
    </source>
</evidence>
<accession>A0A4P9WCH0</accession>
<dbReference type="AlphaFoldDB" id="A0A4P9WCH0"/>
<protein>
    <submittedName>
        <fullName evidence="2">Uncharacterized protein</fullName>
    </submittedName>
</protein>
<feature type="compositionally biased region" description="Basic and acidic residues" evidence="1">
    <location>
        <begin position="27"/>
        <end position="41"/>
    </location>
</feature>
<name>A0A4P9WCH0_9FUNG</name>
<organism evidence="2 3">
    <name type="scientific">Blyttiomyces helicus</name>
    <dbReference type="NCBI Taxonomy" id="388810"/>
    <lineage>
        <taxon>Eukaryota</taxon>
        <taxon>Fungi</taxon>
        <taxon>Fungi incertae sedis</taxon>
        <taxon>Chytridiomycota</taxon>
        <taxon>Chytridiomycota incertae sedis</taxon>
        <taxon>Chytridiomycetes</taxon>
        <taxon>Chytridiomycetes incertae sedis</taxon>
        <taxon>Blyttiomyces</taxon>
    </lineage>
</organism>
<dbReference type="EMBL" id="KZ996971">
    <property type="protein sequence ID" value="RKO88056.1"/>
    <property type="molecule type" value="Genomic_DNA"/>
</dbReference>
<evidence type="ECO:0000313" key="3">
    <source>
        <dbReference type="Proteomes" id="UP000269721"/>
    </source>
</evidence>
<keyword evidence="3" id="KW-1185">Reference proteome</keyword>
<sequence>MTRSPHAAGETFPVSHLMPPPPKQCHQRLEGSRMPPKDRRGPIPAPARIYLRVWIASLFAEFRPHDCSHQQQLIPPFCMKKGPELGTQSNDVSIEGNQRLQSLCRCSPHCKVRVGGTPGVKVPSLPTASYGIEIHAAGNTLAYCYLACLAPHKESTGFYAAFPEKRVVFRPLPPAPFQRWTSIKGSEMQSPAFARWANRRIIKESGYVDAITIVEDRRLRMTSMDDASGGIAPLAFGTISLEKRCCTARCVQVKHLMHIQCCHHDQAARMNIPFMGFAKPSGVGHILTKNARMLGRQILALVCQVGDVEPKKKAK</sequence>
<gene>
    <name evidence="2" type="ORF">BDK51DRAFT_31423</name>
</gene>
<feature type="region of interest" description="Disordered" evidence="1">
    <location>
        <begin position="1"/>
        <end position="43"/>
    </location>
</feature>